<evidence type="ECO:0000256" key="3">
    <source>
        <dbReference type="ARBA" id="ARBA00022448"/>
    </source>
</evidence>
<evidence type="ECO:0000259" key="10">
    <source>
        <dbReference type="Pfam" id="PF02823"/>
    </source>
</evidence>
<dbReference type="Gene3D" id="1.20.5.440">
    <property type="entry name" value="ATP synthase delta/epsilon subunit, C-terminal domain"/>
    <property type="match status" value="1"/>
</dbReference>
<comment type="similarity">
    <text evidence="2">Belongs to the ATPase epsilon chain family.</text>
</comment>
<dbReference type="SUPFAM" id="SSF51344">
    <property type="entry name" value="Epsilon subunit of F1F0-ATP synthase N-terminal domain"/>
    <property type="match status" value="1"/>
</dbReference>
<feature type="domain" description="ATP synthase F1 complex delta/epsilon subunit N-terminal" evidence="10">
    <location>
        <begin position="92"/>
        <end position="152"/>
    </location>
</feature>
<evidence type="ECO:0000256" key="9">
    <source>
        <dbReference type="ARBA" id="ARBA00023136"/>
    </source>
</evidence>
<gene>
    <name evidence="11" type="ORF">R1sor_022381</name>
</gene>
<keyword evidence="7" id="KW-0406">Ion transport</keyword>
<dbReference type="PANTHER" id="PTHR13822:SF7">
    <property type="entry name" value="ATP SYNTHASE SUBUNIT DELTA, MITOCHONDRIAL"/>
    <property type="match status" value="1"/>
</dbReference>
<dbReference type="AlphaFoldDB" id="A0ABD3GJP1"/>
<protein>
    <recommendedName>
        <fullName evidence="10">ATP synthase F1 complex delta/epsilon subunit N-terminal domain-containing protein</fullName>
    </recommendedName>
</protein>
<keyword evidence="6" id="KW-0809">Transit peptide</keyword>
<organism evidence="11 12">
    <name type="scientific">Riccia sorocarpa</name>
    <dbReference type="NCBI Taxonomy" id="122646"/>
    <lineage>
        <taxon>Eukaryota</taxon>
        <taxon>Viridiplantae</taxon>
        <taxon>Streptophyta</taxon>
        <taxon>Embryophyta</taxon>
        <taxon>Marchantiophyta</taxon>
        <taxon>Marchantiopsida</taxon>
        <taxon>Marchantiidae</taxon>
        <taxon>Marchantiales</taxon>
        <taxon>Ricciaceae</taxon>
        <taxon>Riccia</taxon>
    </lineage>
</organism>
<dbReference type="HAMAP" id="MF_00530">
    <property type="entry name" value="ATP_synth_epsil_bac"/>
    <property type="match status" value="1"/>
</dbReference>
<dbReference type="InterPro" id="IPR001469">
    <property type="entry name" value="ATP_synth_F1_dsu/esu"/>
</dbReference>
<dbReference type="InterPro" id="IPR020546">
    <property type="entry name" value="ATP_synth_F1_dsu/esu_N"/>
</dbReference>
<evidence type="ECO:0000256" key="5">
    <source>
        <dbReference type="ARBA" id="ARBA00022792"/>
    </source>
</evidence>
<comment type="caution">
    <text evidence="11">The sequence shown here is derived from an EMBL/GenBank/DDBJ whole genome shotgun (WGS) entry which is preliminary data.</text>
</comment>
<dbReference type="Pfam" id="PF02823">
    <property type="entry name" value="ATP-synt_DE_N"/>
    <property type="match status" value="1"/>
</dbReference>
<dbReference type="Gene3D" id="2.60.15.10">
    <property type="entry name" value="F0F1 ATP synthase delta/epsilon subunit, N-terminal"/>
    <property type="match status" value="1"/>
</dbReference>
<evidence type="ECO:0000256" key="8">
    <source>
        <dbReference type="ARBA" id="ARBA00023128"/>
    </source>
</evidence>
<dbReference type="GO" id="GO:0005743">
    <property type="term" value="C:mitochondrial inner membrane"/>
    <property type="evidence" value="ECO:0007669"/>
    <property type="project" value="UniProtKB-SubCell"/>
</dbReference>
<keyword evidence="3" id="KW-0813">Transport</keyword>
<evidence type="ECO:0000313" key="11">
    <source>
        <dbReference type="EMBL" id="KAL3679425.1"/>
    </source>
</evidence>
<evidence type="ECO:0000313" key="12">
    <source>
        <dbReference type="Proteomes" id="UP001633002"/>
    </source>
</evidence>
<keyword evidence="12" id="KW-1185">Reference proteome</keyword>
<dbReference type="EMBL" id="JBJQOH010000007">
    <property type="protein sequence ID" value="KAL3679425.1"/>
    <property type="molecule type" value="Genomic_DNA"/>
</dbReference>
<dbReference type="PANTHER" id="PTHR13822">
    <property type="entry name" value="ATP SYNTHASE DELTA/EPSILON CHAIN"/>
    <property type="match status" value="1"/>
</dbReference>
<reference evidence="11 12" key="1">
    <citation type="submission" date="2024-09" db="EMBL/GenBank/DDBJ databases">
        <title>Chromosome-scale assembly of Riccia sorocarpa.</title>
        <authorList>
            <person name="Paukszto L."/>
        </authorList>
    </citation>
    <scope>NUCLEOTIDE SEQUENCE [LARGE SCALE GENOMIC DNA]</scope>
    <source>
        <strain evidence="11">LP-2024</strain>
        <tissue evidence="11">Aerial parts of the thallus</tissue>
    </source>
</reference>
<accession>A0ABD3GJP1</accession>
<evidence type="ECO:0000256" key="1">
    <source>
        <dbReference type="ARBA" id="ARBA00004273"/>
    </source>
</evidence>
<evidence type="ECO:0000256" key="2">
    <source>
        <dbReference type="ARBA" id="ARBA00005712"/>
    </source>
</evidence>
<keyword evidence="4" id="KW-0375">Hydrogen ion transport</keyword>
<evidence type="ECO:0000256" key="7">
    <source>
        <dbReference type="ARBA" id="ARBA00023065"/>
    </source>
</evidence>
<name>A0ABD3GJP1_9MARC</name>
<proteinExistence type="inferred from homology"/>
<dbReference type="InterPro" id="IPR036771">
    <property type="entry name" value="ATPsynth_dsu/esu_N"/>
</dbReference>
<sequence length="211" mass="22612">MLSGRQALRAGLRAWRTPTVGAIQRSFAAEATAPAVPGDDEQSNQFLKLWKSIAPNLDKPRLPSSYMKSRPPTPATIPTKLTVNLALPHKFELADKEVDMIIIPATSGQMGVLPGHVPTVVELKAGLLSVHDGDNVKKLFVSGGFAFVQQNSFADLVVIEAVELDQIDPEEVKKGLAHYSQLVNTASSELEKAEAQIGLEVHSAMNVALGA</sequence>
<comment type="subcellular location">
    <subcellularLocation>
        <location evidence="1">Mitochondrion inner membrane</location>
    </subcellularLocation>
</comment>
<dbReference type="Proteomes" id="UP001633002">
    <property type="component" value="Unassembled WGS sequence"/>
</dbReference>
<evidence type="ECO:0000256" key="4">
    <source>
        <dbReference type="ARBA" id="ARBA00022781"/>
    </source>
</evidence>
<evidence type="ECO:0000256" key="6">
    <source>
        <dbReference type="ARBA" id="ARBA00022946"/>
    </source>
</evidence>
<keyword evidence="9" id="KW-0472">Membrane</keyword>
<dbReference type="CDD" id="cd12152">
    <property type="entry name" value="F1-ATPase_delta"/>
    <property type="match status" value="1"/>
</dbReference>
<keyword evidence="5" id="KW-0999">Mitochondrion inner membrane</keyword>
<dbReference type="GO" id="GO:1902600">
    <property type="term" value="P:proton transmembrane transport"/>
    <property type="evidence" value="ECO:0007669"/>
    <property type="project" value="UniProtKB-KW"/>
</dbReference>
<keyword evidence="8" id="KW-0496">Mitochondrion</keyword>